<sequence>MQETTVAPSIQQAMPGLIEANAAINNAQRRDRNNPRFNVALKSDAEDKGKPQVDLPGAEIGKVRLRFAP</sequence>
<dbReference type="AlphaFoldDB" id="A0A565C8L7"/>
<keyword evidence="2" id="KW-1185">Reference proteome</keyword>
<protein>
    <submittedName>
        <fullName evidence="1">Uncharacterized protein</fullName>
    </submittedName>
</protein>
<gene>
    <name evidence="1" type="ORF">ANE_LOCUS20440</name>
</gene>
<evidence type="ECO:0000313" key="1">
    <source>
        <dbReference type="EMBL" id="VVB09996.1"/>
    </source>
</evidence>
<comment type="caution">
    <text evidence="1">The sequence shown here is derived from an EMBL/GenBank/DDBJ whole genome shotgun (WGS) entry which is preliminary data.</text>
</comment>
<organism evidence="1 2">
    <name type="scientific">Arabis nemorensis</name>
    <dbReference type="NCBI Taxonomy" id="586526"/>
    <lineage>
        <taxon>Eukaryota</taxon>
        <taxon>Viridiplantae</taxon>
        <taxon>Streptophyta</taxon>
        <taxon>Embryophyta</taxon>
        <taxon>Tracheophyta</taxon>
        <taxon>Spermatophyta</taxon>
        <taxon>Magnoliopsida</taxon>
        <taxon>eudicotyledons</taxon>
        <taxon>Gunneridae</taxon>
        <taxon>Pentapetalae</taxon>
        <taxon>rosids</taxon>
        <taxon>malvids</taxon>
        <taxon>Brassicales</taxon>
        <taxon>Brassicaceae</taxon>
        <taxon>Arabideae</taxon>
        <taxon>Arabis</taxon>
    </lineage>
</organism>
<dbReference type="Proteomes" id="UP000489600">
    <property type="component" value="Unassembled WGS sequence"/>
</dbReference>
<dbReference type="EMBL" id="CABITT030000007">
    <property type="protein sequence ID" value="VVB09996.1"/>
    <property type="molecule type" value="Genomic_DNA"/>
</dbReference>
<reference evidence="1" key="1">
    <citation type="submission" date="2019-07" db="EMBL/GenBank/DDBJ databases">
        <authorList>
            <person name="Dittberner H."/>
        </authorList>
    </citation>
    <scope>NUCLEOTIDE SEQUENCE [LARGE SCALE GENOMIC DNA]</scope>
</reference>
<evidence type="ECO:0000313" key="2">
    <source>
        <dbReference type="Proteomes" id="UP000489600"/>
    </source>
</evidence>
<name>A0A565C8L7_9BRAS</name>
<proteinExistence type="predicted"/>
<accession>A0A565C8L7</accession>